<evidence type="ECO:0000313" key="1">
    <source>
        <dbReference type="EMBL" id="XPM66844.1"/>
    </source>
</evidence>
<accession>A0ACD5H242</accession>
<protein>
    <submittedName>
        <fullName evidence="1">Uncharacterized protein</fullName>
    </submittedName>
</protein>
<sequence>MRYWVVAAPSDARGSHTGIVERVWEDGFRLNTGNQTFSVDSWDVYGDNTAQFIRVGDRVTITGEFEGGNLMPLQFKLTTNFP</sequence>
<organism evidence="1 2">
    <name type="scientific">Desertifilum tharense IPPAS B-1220</name>
    <dbReference type="NCBI Taxonomy" id="1781255"/>
    <lineage>
        <taxon>Bacteria</taxon>
        <taxon>Bacillati</taxon>
        <taxon>Cyanobacteriota</taxon>
        <taxon>Cyanophyceae</taxon>
        <taxon>Desertifilales</taxon>
        <taxon>Desertifilaceae</taxon>
        <taxon>Desertifilum</taxon>
    </lineage>
</organism>
<name>A0ACD5H242_9CYAN</name>
<keyword evidence="2" id="KW-1185">Reference proteome</keyword>
<evidence type="ECO:0000313" key="2">
    <source>
        <dbReference type="Proteomes" id="UP000095472"/>
    </source>
</evidence>
<dbReference type="Proteomes" id="UP000095472">
    <property type="component" value="Chromosome"/>
</dbReference>
<gene>
    <name evidence="1" type="ORF">BH720_017595</name>
</gene>
<reference evidence="1 2" key="1">
    <citation type="journal article" date="2016" name="Genome Announc.">
        <title>Draft Genome Sequence of the Thermotolerant Cyanobacterium Desertifilum sp. IPPAS B-1220.</title>
        <authorList>
            <person name="Mironov K.S."/>
            <person name="Sinetova M.A."/>
            <person name="Bolatkhan K."/>
            <person name="Zayadan B.K."/>
            <person name="Ustinova V.V."/>
            <person name="Kupriyanova E.V."/>
            <person name="Skrypnik A.N."/>
            <person name="Gogoleva N.E."/>
            <person name="Gogolev Y.V."/>
            <person name="Los D.A."/>
        </authorList>
    </citation>
    <scope>NUCLEOTIDE SEQUENCE [LARGE SCALE GENOMIC DNA]</scope>
    <source>
        <strain evidence="1 2">IPPAS B-1220</strain>
    </source>
</reference>
<dbReference type="EMBL" id="CP182909">
    <property type="protein sequence ID" value="XPM66844.1"/>
    <property type="molecule type" value="Genomic_DNA"/>
</dbReference>
<proteinExistence type="predicted"/>